<dbReference type="CDD" id="cd06261">
    <property type="entry name" value="TM_PBP2"/>
    <property type="match status" value="1"/>
</dbReference>
<dbReference type="InterPro" id="IPR035906">
    <property type="entry name" value="MetI-like_sf"/>
</dbReference>
<feature type="domain" description="ABC transmembrane type-1" evidence="8">
    <location>
        <begin position="122"/>
        <end position="338"/>
    </location>
</feature>
<feature type="transmembrane region" description="Helical" evidence="7">
    <location>
        <begin position="62"/>
        <end position="84"/>
    </location>
</feature>
<organism evidence="9 10">
    <name type="scientific">Cohnella xylanilytica</name>
    <dbReference type="NCBI Taxonomy" id="557555"/>
    <lineage>
        <taxon>Bacteria</taxon>
        <taxon>Bacillati</taxon>
        <taxon>Bacillota</taxon>
        <taxon>Bacilli</taxon>
        <taxon>Bacillales</taxon>
        <taxon>Paenibacillaceae</taxon>
        <taxon>Cohnella</taxon>
    </lineage>
</organism>
<reference evidence="9 10" key="1">
    <citation type="submission" date="2020-08" db="EMBL/GenBank/DDBJ databases">
        <title>Cohnella phylogeny.</title>
        <authorList>
            <person name="Dunlap C."/>
        </authorList>
    </citation>
    <scope>NUCLEOTIDE SEQUENCE [LARGE SCALE GENOMIC DNA]</scope>
    <source>
        <strain evidence="9 10">DSM 25239</strain>
    </source>
</reference>
<evidence type="ECO:0000256" key="4">
    <source>
        <dbReference type="ARBA" id="ARBA00022692"/>
    </source>
</evidence>
<dbReference type="PANTHER" id="PTHR43227">
    <property type="entry name" value="BLL4140 PROTEIN"/>
    <property type="match status" value="1"/>
</dbReference>
<keyword evidence="2 7" id="KW-0813">Transport</keyword>
<comment type="similarity">
    <text evidence="7">Belongs to the binding-protein-dependent transport system permease family.</text>
</comment>
<feature type="transmembrane region" description="Helical" evidence="7">
    <location>
        <begin position="126"/>
        <end position="147"/>
    </location>
</feature>
<feature type="transmembrane region" description="Helical" evidence="7">
    <location>
        <begin position="264"/>
        <end position="281"/>
    </location>
</feature>
<dbReference type="GO" id="GO:0055085">
    <property type="term" value="P:transmembrane transport"/>
    <property type="evidence" value="ECO:0007669"/>
    <property type="project" value="InterPro"/>
</dbReference>
<evidence type="ECO:0000256" key="5">
    <source>
        <dbReference type="ARBA" id="ARBA00022989"/>
    </source>
</evidence>
<feature type="transmembrane region" description="Helical" evidence="7">
    <location>
        <begin position="317"/>
        <end position="341"/>
    </location>
</feature>
<dbReference type="Pfam" id="PF00528">
    <property type="entry name" value="BPD_transp_1"/>
    <property type="match status" value="1"/>
</dbReference>
<dbReference type="InterPro" id="IPR000515">
    <property type="entry name" value="MetI-like"/>
</dbReference>
<name>A0A841U7P8_9BACL</name>
<protein>
    <submittedName>
        <fullName evidence="9">Sugar ABC transporter permease</fullName>
    </submittedName>
</protein>
<evidence type="ECO:0000256" key="2">
    <source>
        <dbReference type="ARBA" id="ARBA00022448"/>
    </source>
</evidence>
<evidence type="ECO:0000256" key="3">
    <source>
        <dbReference type="ARBA" id="ARBA00022475"/>
    </source>
</evidence>
<keyword evidence="5 7" id="KW-1133">Transmembrane helix</keyword>
<dbReference type="AlphaFoldDB" id="A0A841U7P8"/>
<evidence type="ECO:0000313" key="9">
    <source>
        <dbReference type="EMBL" id="MBB6694114.1"/>
    </source>
</evidence>
<feature type="transmembrane region" description="Helical" evidence="7">
    <location>
        <begin position="224"/>
        <end position="243"/>
    </location>
</feature>
<evidence type="ECO:0000313" key="10">
    <source>
        <dbReference type="Proteomes" id="UP000553776"/>
    </source>
</evidence>
<keyword evidence="3" id="KW-1003">Cell membrane</keyword>
<evidence type="ECO:0000259" key="8">
    <source>
        <dbReference type="PROSITE" id="PS50928"/>
    </source>
</evidence>
<gene>
    <name evidence="9" type="ORF">H7B90_22175</name>
</gene>
<dbReference type="Gene3D" id="1.10.3720.10">
    <property type="entry name" value="MetI-like"/>
    <property type="match status" value="1"/>
</dbReference>
<evidence type="ECO:0000256" key="1">
    <source>
        <dbReference type="ARBA" id="ARBA00004651"/>
    </source>
</evidence>
<comment type="caution">
    <text evidence="9">The sequence shown here is derived from an EMBL/GenBank/DDBJ whole genome shotgun (WGS) entry which is preliminary data.</text>
</comment>
<sequence>MRRLLFVLGPLYNEGHVKVCNANDEEVPQKVSVHAEAPNPTAASIGGAARRSWLKKLMRQRALQVMALLGIAWMIVFNFIPIYWNVIAFREFDIIQPLSAAPWVGLDHFKEFLTDDSLGYVIRNTLAMSLLKLIIGFPLPIAFALLLNEVRSIRYKKWIQTVSYLPHFLSWVILGGILATWLADVGIINKLLMGLGFIDEPISYLAEPKYFWSIIVASDLWKELGWSAIIYLAAISGVSPELYEAATIDGAGRFQKMWKVTLPCIRGTIAILFILAVSALLNSNFDQILVLKNSLNESKSTVIDVYVYQTGISDGRFSYSAAVGLLKSVIALGLLLGANYVTKKLNDTSLF</sequence>
<dbReference type="PROSITE" id="PS50928">
    <property type="entry name" value="ABC_TM1"/>
    <property type="match status" value="1"/>
</dbReference>
<proteinExistence type="inferred from homology"/>
<evidence type="ECO:0000256" key="6">
    <source>
        <dbReference type="ARBA" id="ARBA00023136"/>
    </source>
</evidence>
<dbReference type="InterPro" id="IPR050809">
    <property type="entry name" value="UgpAE/MalFG_permease"/>
</dbReference>
<dbReference type="EMBL" id="JACJVR010000085">
    <property type="protein sequence ID" value="MBB6694114.1"/>
    <property type="molecule type" value="Genomic_DNA"/>
</dbReference>
<keyword evidence="10" id="KW-1185">Reference proteome</keyword>
<keyword evidence="4 7" id="KW-0812">Transmembrane</keyword>
<dbReference type="PANTHER" id="PTHR43227:SF11">
    <property type="entry name" value="BLL4140 PROTEIN"/>
    <property type="match status" value="1"/>
</dbReference>
<dbReference type="GO" id="GO:0005886">
    <property type="term" value="C:plasma membrane"/>
    <property type="evidence" value="ECO:0007669"/>
    <property type="project" value="UniProtKB-SubCell"/>
</dbReference>
<accession>A0A841U7P8</accession>
<dbReference type="Proteomes" id="UP000553776">
    <property type="component" value="Unassembled WGS sequence"/>
</dbReference>
<evidence type="ECO:0000256" key="7">
    <source>
        <dbReference type="RuleBase" id="RU363032"/>
    </source>
</evidence>
<comment type="subcellular location">
    <subcellularLocation>
        <location evidence="1 7">Cell membrane</location>
        <topology evidence="1 7">Multi-pass membrane protein</topology>
    </subcellularLocation>
</comment>
<keyword evidence="6 7" id="KW-0472">Membrane</keyword>
<dbReference type="SUPFAM" id="SSF161098">
    <property type="entry name" value="MetI-like"/>
    <property type="match status" value="1"/>
</dbReference>
<feature type="transmembrane region" description="Helical" evidence="7">
    <location>
        <begin position="168"/>
        <end position="188"/>
    </location>
</feature>